<feature type="region of interest" description="Disordered" evidence="1">
    <location>
        <begin position="95"/>
        <end position="167"/>
    </location>
</feature>
<feature type="compositionally biased region" description="Polar residues" evidence="1">
    <location>
        <begin position="131"/>
        <end position="150"/>
    </location>
</feature>
<gene>
    <name evidence="2" type="ORF">CVT26_011195</name>
</gene>
<accession>A0A409VJW0</accession>
<evidence type="ECO:0000313" key="2">
    <source>
        <dbReference type="EMBL" id="PPQ66507.1"/>
    </source>
</evidence>
<proteinExistence type="predicted"/>
<evidence type="ECO:0000256" key="1">
    <source>
        <dbReference type="SAM" id="MobiDB-lite"/>
    </source>
</evidence>
<sequence>MANDRTLKDAEKANQASPIGDTTAVILPDNGGDRFDTQFEIDPPEPFQRPSNPAFNRSTNHKTNASHDASTSPRAPVPKKRVNPLKKFLDRFSIRVSPENRDLPSPILPENDKSVDHATTSAVNANKALEPSSQDVTQNPSEVFISTTSVVPHEQADGLATDESTET</sequence>
<feature type="compositionally biased region" description="Basic and acidic residues" evidence="1">
    <location>
        <begin position="1"/>
        <end position="12"/>
    </location>
</feature>
<name>A0A409VJW0_9AGAR</name>
<dbReference type="InParanoid" id="A0A409VJW0"/>
<dbReference type="Proteomes" id="UP000284706">
    <property type="component" value="Unassembled WGS sequence"/>
</dbReference>
<protein>
    <submittedName>
        <fullName evidence="2">Uncharacterized protein</fullName>
    </submittedName>
</protein>
<keyword evidence="3" id="KW-1185">Reference proteome</keyword>
<evidence type="ECO:0000313" key="3">
    <source>
        <dbReference type="Proteomes" id="UP000284706"/>
    </source>
</evidence>
<feature type="region of interest" description="Disordered" evidence="1">
    <location>
        <begin position="1"/>
        <end position="83"/>
    </location>
</feature>
<feature type="compositionally biased region" description="Polar residues" evidence="1">
    <location>
        <begin position="49"/>
        <end position="73"/>
    </location>
</feature>
<dbReference type="AlphaFoldDB" id="A0A409VJW0"/>
<dbReference type="EMBL" id="NHYE01005629">
    <property type="protein sequence ID" value="PPQ66507.1"/>
    <property type="molecule type" value="Genomic_DNA"/>
</dbReference>
<reference evidence="2 3" key="1">
    <citation type="journal article" date="2018" name="Evol. Lett.">
        <title>Horizontal gene cluster transfer increased hallucinogenic mushroom diversity.</title>
        <authorList>
            <person name="Reynolds H.T."/>
            <person name="Vijayakumar V."/>
            <person name="Gluck-Thaler E."/>
            <person name="Korotkin H.B."/>
            <person name="Matheny P.B."/>
            <person name="Slot J.C."/>
        </authorList>
    </citation>
    <scope>NUCLEOTIDE SEQUENCE [LARGE SCALE GENOMIC DNA]</scope>
    <source>
        <strain evidence="2 3">SRW20</strain>
    </source>
</reference>
<comment type="caution">
    <text evidence="2">The sequence shown here is derived from an EMBL/GenBank/DDBJ whole genome shotgun (WGS) entry which is preliminary data.</text>
</comment>
<organism evidence="2 3">
    <name type="scientific">Gymnopilus dilepis</name>
    <dbReference type="NCBI Taxonomy" id="231916"/>
    <lineage>
        <taxon>Eukaryota</taxon>
        <taxon>Fungi</taxon>
        <taxon>Dikarya</taxon>
        <taxon>Basidiomycota</taxon>
        <taxon>Agaricomycotina</taxon>
        <taxon>Agaricomycetes</taxon>
        <taxon>Agaricomycetidae</taxon>
        <taxon>Agaricales</taxon>
        <taxon>Agaricineae</taxon>
        <taxon>Hymenogastraceae</taxon>
        <taxon>Gymnopilus</taxon>
    </lineage>
</organism>